<comment type="function">
    <text evidence="9">Part of the Sec protein translocase complex. Interacts with the SecYEG preprotein conducting channel. SecDF uses the proton motive force (PMF) to complete protein translocation after the ATP-dependent function of SecA.</text>
</comment>
<dbReference type="HAMAP" id="MF_01464_B">
    <property type="entry name" value="SecF_B"/>
    <property type="match status" value="1"/>
</dbReference>
<evidence type="ECO:0000256" key="4">
    <source>
        <dbReference type="ARBA" id="ARBA00022692"/>
    </source>
</evidence>
<evidence type="ECO:0000313" key="11">
    <source>
        <dbReference type="EMBL" id="MFD2262610.1"/>
    </source>
</evidence>
<dbReference type="Gene3D" id="1.20.1640.10">
    <property type="entry name" value="Multidrug efflux transporter AcrB transmembrane domain"/>
    <property type="match status" value="1"/>
</dbReference>
<accession>A0ABW5DPC1</accession>
<evidence type="ECO:0000256" key="7">
    <source>
        <dbReference type="ARBA" id="ARBA00023010"/>
    </source>
</evidence>
<dbReference type="InterPro" id="IPR022645">
    <property type="entry name" value="SecD/SecF_bac"/>
</dbReference>
<name>A0ABW5DPC1_9PROT</name>
<dbReference type="NCBIfam" id="TIGR00966">
    <property type="entry name" value="transloc_SecF"/>
    <property type="match status" value="1"/>
</dbReference>
<evidence type="ECO:0000259" key="10">
    <source>
        <dbReference type="Pfam" id="PF02355"/>
    </source>
</evidence>
<comment type="subunit">
    <text evidence="9">Forms a complex with SecD. Part of the essential Sec protein translocation apparatus which comprises SecA, SecYEG and auxiliary proteins SecDF-YajC and YidC.</text>
</comment>
<dbReference type="Pfam" id="PF02355">
    <property type="entry name" value="SecD_SecF_C"/>
    <property type="match status" value="1"/>
</dbReference>
<dbReference type="EMBL" id="JBHUIP010000004">
    <property type="protein sequence ID" value="MFD2262610.1"/>
    <property type="molecule type" value="Genomic_DNA"/>
</dbReference>
<dbReference type="SUPFAM" id="SSF82866">
    <property type="entry name" value="Multidrug efflux transporter AcrB transmembrane domain"/>
    <property type="match status" value="1"/>
</dbReference>
<dbReference type="PRINTS" id="PR01755">
    <property type="entry name" value="SECFTRNLCASE"/>
</dbReference>
<feature type="domain" description="Protein export membrane protein SecD/SecF C-terminal" evidence="10">
    <location>
        <begin position="122"/>
        <end position="297"/>
    </location>
</feature>
<keyword evidence="4 9" id="KW-0812">Transmembrane</keyword>
<keyword evidence="7 9" id="KW-0811">Translocation</keyword>
<dbReference type="RefSeq" id="WP_379875568.1">
    <property type="nucleotide sequence ID" value="NZ_JBHUIP010000004.1"/>
</dbReference>
<keyword evidence="6 9" id="KW-1133">Transmembrane helix</keyword>
<dbReference type="InterPro" id="IPR022646">
    <property type="entry name" value="SecD/SecF_CS"/>
</dbReference>
<dbReference type="NCBIfam" id="TIGR00916">
    <property type="entry name" value="2A0604s01"/>
    <property type="match status" value="1"/>
</dbReference>
<keyword evidence="3 9" id="KW-1003">Cell membrane</keyword>
<keyword evidence="2 9" id="KW-0813">Transport</keyword>
<evidence type="ECO:0000256" key="8">
    <source>
        <dbReference type="ARBA" id="ARBA00023136"/>
    </source>
</evidence>
<feature type="transmembrane region" description="Helical" evidence="9">
    <location>
        <begin position="193"/>
        <end position="213"/>
    </location>
</feature>
<dbReference type="InterPro" id="IPR055344">
    <property type="entry name" value="SecD_SecF_C_bact"/>
</dbReference>
<evidence type="ECO:0000256" key="9">
    <source>
        <dbReference type="HAMAP-Rule" id="MF_01464"/>
    </source>
</evidence>
<comment type="similarity">
    <text evidence="9">Belongs to the SecD/SecF family. SecF subfamily.</text>
</comment>
<evidence type="ECO:0000313" key="12">
    <source>
        <dbReference type="Proteomes" id="UP001597295"/>
    </source>
</evidence>
<evidence type="ECO:0000256" key="6">
    <source>
        <dbReference type="ARBA" id="ARBA00022989"/>
    </source>
</evidence>
<proteinExistence type="inferred from homology"/>
<feature type="transmembrane region" description="Helical" evidence="9">
    <location>
        <begin position="166"/>
        <end position="187"/>
    </location>
</feature>
<feature type="transmembrane region" description="Helical" evidence="9">
    <location>
        <begin position="269"/>
        <end position="295"/>
    </location>
</feature>
<feature type="transmembrane region" description="Helical" evidence="9">
    <location>
        <begin position="138"/>
        <end position="159"/>
    </location>
</feature>
<reference evidence="12" key="1">
    <citation type="journal article" date="2019" name="Int. J. Syst. Evol. Microbiol.">
        <title>The Global Catalogue of Microorganisms (GCM) 10K type strain sequencing project: providing services to taxonomists for standard genome sequencing and annotation.</title>
        <authorList>
            <consortium name="The Broad Institute Genomics Platform"/>
            <consortium name="The Broad Institute Genome Sequencing Center for Infectious Disease"/>
            <person name="Wu L."/>
            <person name="Ma J."/>
        </authorList>
    </citation>
    <scope>NUCLEOTIDE SEQUENCE [LARGE SCALE GENOMIC DNA]</scope>
    <source>
        <strain evidence="12">CGMCC 1.19062</strain>
    </source>
</reference>
<dbReference type="InterPro" id="IPR048634">
    <property type="entry name" value="SecD_SecF_C"/>
</dbReference>
<comment type="caution">
    <text evidence="11">The sequence shown here is derived from an EMBL/GenBank/DDBJ whole genome shotgun (WGS) entry which is preliminary data.</text>
</comment>
<dbReference type="InterPro" id="IPR022813">
    <property type="entry name" value="SecD/SecF_arch_bac"/>
</dbReference>
<evidence type="ECO:0000256" key="1">
    <source>
        <dbReference type="ARBA" id="ARBA00004651"/>
    </source>
</evidence>
<dbReference type="PANTHER" id="PTHR30081:SF8">
    <property type="entry name" value="PROTEIN TRANSLOCASE SUBUNIT SECF"/>
    <property type="match status" value="1"/>
</dbReference>
<gene>
    <name evidence="9 11" type="primary">secF</name>
    <name evidence="11" type="ORF">ACFSM5_06900</name>
</gene>
<dbReference type="Pfam" id="PF07549">
    <property type="entry name" value="Sec_GG"/>
    <property type="match status" value="1"/>
</dbReference>
<feature type="transmembrane region" description="Helical" evidence="9">
    <location>
        <begin position="20"/>
        <end position="39"/>
    </location>
</feature>
<dbReference type="Proteomes" id="UP001597295">
    <property type="component" value="Unassembled WGS sequence"/>
</dbReference>
<evidence type="ECO:0000256" key="2">
    <source>
        <dbReference type="ARBA" id="ARBA00022448"/>
    </source>
</evidence>
<evidence type="ECO:0000256" key="3">
    <source>
        <dbReference type="ARBA" id="ARBA00022475"/>
    </source>
</evidence>
<keyword evidence="12" id="KW-1185">Reference proteome</keyword>
<feature type="transmembrane region" description="Helical" evidence="9">
    <location>
        <begin position="245"/>
        <end position="263"/>
    </location>
</feature>
<dbReference type="InterPro" id="IPR005665">
    <property type="entry name" value="SecF_bac"/>
</dbReference>
<sequence length="319" mass="34926">MYRLRFIKDNTRIQFMRGRFLGVATSAILSLISVVLFFHPGLNYGVDFRGGIVIEAAFQQKPEFTAVRETLSHLNLGQVGLQEIGGSNAVTIRVERQEGGDEAQQVAVNAVRAALAKDFAGSTLQRVDAVGATVSAELMANGMMALGFSMLAMLAYIWFRFEWQFGIGAVVTLLLDVTKTVGFYVIMDFQFNLSSIAAILAIMGYSINDKVVVYDRVRENLRRYKSMPLRELIDLSINETLNRTVGTSLAAFLSALPLVIYGGEALREFSIVMLFGIVIATTSSIFIAAPVLLFLGEKQLRRSASEVEGAEADAAPEAK</sequence>
<evidence type="ECO:0000256" key="5">
    <source>
        <dbReference type="ARBA" id="ARBA00022927"/>
    </source>
</evidence>
<dbReference type="PANTHER" id="PTHR30081">
    <property type="entry name" value="PROTEIN-EXPORT MEMBRANE PROTEIN SEC"/>
    <property type="match status" value="1"/>
</dbReference>
<keyword evidence="5 9" id="KW-0653">Protein transport</keyword>
<protein>
    <recommendedName>
        <fullName evidence="9">Protein-export membrane protein SecF</fullName>
    </recommendedName>
</protein>
<organism evidence="11 12">
    <name type="scientific">Lacibacterium aquatile</name>
    <dbReference type="NCBI Taxonomy" id="1168082"/>
    <lineage>
        <taxon>Bacteria</taxon>
        <taxon>Pseudomonadati</taxon>
        <taxon>Pseudomonadota</taxon>
        <taxon>Alphaproteobacteria</taxon>
        <taxon>Rhodospirillales</taxon>
        <taxon>Rhodospirillaceae</taxon>
    </lineage>
</organism>
<keyword evidence="8 9" id="KW-0472">Membrane</keyword>
<comment type="subcellular location">
    <subcellularLocation>
        <location evidence="1 9">Cell membrane</location>
        <topology evidence="1 9">Multi-pass membrane protein</topology>
    </subcellularLocation>
</comment>